<dbReference type="Gene3D" id="1.20.1050.10">
    <property type="match status" value="1"/>
</dbReference>
<proteinExistence type="predicted"/>
<name>A0A3B0RZX7_9ZZZZ</name>
<evidence type="ECO:0000313" key="1">
    <source>
        <dbReference type="EMBL" id="VAV96581.1"/>
    </source>
</evidence>
<gene>
    <name evidence="1" type="ORF">MNBD_ALPHA01-780</name>
</gene>
<accession>A0A3B0RZX7</accession>
<dbReference type="AlphaFoldDB" id="A0A3B0RZX7"/>
<dbReference type="EMBL" id="UOEJ01000077">
    <property type="protein sequence ID" value="VAV96581.1"/>
    <property type="molecule type" value="Genomic_DNA"/>
</dbReference>
<organism evidence="1">
    <name type="scientific">hydrothermal vent metagenome</name>
    <dbReference type="NCBI Taxonomy" id="652676"/>
    <lineage>
        <taxon>unclassified sequences</taxon>
        <taxon>metagenomes</taxon>
        <taxon>ecological metagenomes</taxon>
    </lineage>
</organism>
<sequence>MRQIQGCVEMGLLIKGQWQDTRHYYQSHQMINPTGVIPMGPVTDFATPHNRGILTDSDIMRGKNNG</sequence>
<reference evidence="1" key="1">
    <citation type="submission" date="2018-06" db="EMBL/GenBank/DDBJ databases">
        <authorList>
            <person name="Zhirakovskaya E."/>
        </authorList>
    </citation>
    <scope>NUCLEOTIDE SEQUENCE</scope>
</reference>
<protein>
    <submittedName>
        <fullName evidence="1">Uncharacterized protein</fullName>
    </submittedName>
</protein>